<dbReference type="OrthoDB" id="7996345at2"/>
<dbReference type="Proteomes" id="UP000008207">
    <property type="component" value="Chromosome"/>
</dbReference>
<dbReference type="RefSeq" id="WP_015929109.1">
    <property type="nucleotide sequence ID" value="NC_011894.1"/>
</dbReference>
<evidence type="ECO:0000313" key="1">
    <source>
        <dbReference type="EMBL" id="ACL57429.1"/>
    </source>
</evidence>
<evidence type="ECO:0008006" key="3">
    <source>
        <dbReference type="Google" id="ProtNLM"/>
    </source>
</evidence>
<dbReference type="HOGENOM" id="CLU_110153_0_0_5"/>
<dbReference type="AlphaFoldDB" id="B8ICL8"/>
<evidence type="ECO:0000313" key="2">
    <source>
        <dbReference type="Proteomes" id="UP000008207"/>
    </source>
</evidence>
<name>B8ICL8_METNO</name>
<proteinExistence type="predicted"/>
<dbReference type="EMBL" id="CP001349">
    <property type="protein sequence ID" value="ACL57429.1"/>
    <property type="molecule type" value="Genomic_DNA"/>
</dbReference>
<reference evidence="1 2" key="1">
    <citation type="submission" date="2009-01" db="EMBL/GenBank/DDBJ databases">
        <title>Complete sequence of chromosome of Methylobacterium nodulans ORS 2060.</title>
        <authorList>
            <consortium name="US DOE Joint Genome Institute"/>
            <person name="Lucas S."/>
            <person name="Copeland A."/>
            <person name="Lapidus A."/>
            <person name="Glavina del Rio T."/>
            <person name="Dalin E."/>
            <person name="Tice H."/>
            <person name="Bruce D."/>
            <person name="Goodwin L."/>
            <person name="Pitluck S."/>
            <person name="Sims D."/>
            <person name="Brettin T."/>
            <person name="Detter J.C."/>
            <person name="Han C."/>
            <person name="Larimer F."/>
            <person name="Land M."/>
            <person name="Hauser L."/>
            <person name="Kyrpides N."/>
            <person name="Ivanova N."/>
            <person name="Marx C.J."/>
            <person name="Richardson P."/>
        </authorList>
    </citation>
    <scope>NUCLEOTIDE SEQUENCE [LARGE SCALE GENOMIC DNA]</scope>
    <source>
        <strain evidence="2">LMG 21967 / CNCM I-2342 / ORS 2060</strain>
    </source>
</reference>
<dbReference type="Pfam" id="PF02924">
    <property type="entry name" value="HDPD"/>
    <property type="match status" value="2"/>
</dbReference>
<dbReference type="KEGG" id="mno:Mnod_2459"/>
<dbReference type="STRING" id="460265.Mnod_2459"/>
<accession>B8ICL8</accession>
<dbReference type="InterPro" id="IPR004195">
    <property type="entry name" value="Head_decoration_D"/>
</dbReference>
<gene>
    <name evidence="1" type="ordered locus">Mnod_2459</name>
</gene>
<organism evidence="1 2">
    <name type="scientific">Methylobacterium nodulans (strain LMG 21967 / CNCM I-2342 / ORS 2060)</name>
    <dbReference type="NCBI Taxonomy" id="460265"/>
    <lineage>
        <taxon>Bacteria</taxon>
        <taxon>Pseudomonadati</taxon>
        <taxon>Pseudomonadota</taxon>
        <taxon>Alphaproteobacteria</taxon>
        <taxon>Hyphomicrobiales</taxon>
        <taxon>Methylobacteriaceae</taxon>
        <taxon>Methylobacterium</taxon>
    </lineage>
</organism>
<keyword evidence="2" id="KW-1185">Reference proteome</keyword>
<dbReference type="eggNOG" id="ENOG5032ZUH">
    <property type="taxonomic scope" value="Bacteria"/>
</dbReference>
<protein>
    <recommendedName>
        <fullName evidence="3">Head decoration protein</fullName>
    </recommendedName>
</protein>
<sequence>MFPTYPTFTEGRHTAEFLKSEAEGYRSRENITVASGSGVLMPGTVLGRITSGAATAAAKAGNAGNGTISAVTTGTNVQPGVYRVEFTAATKFVVVDPDGEEVGQGSTGVAFAGPLGFTITAGGTPFASGDGFDITIAAGSGKYVPTDLAAVNGSAQAAAVLYHRVDATSVDVLAAAIARDAEVYGARLVYHASVDQPGEVAAKVAELKALGIIVR</sequence>